<dbReference type="EMBL" id="JABJWC010000109">
    <property type="protein sequence ID" value="NPC68090.1"/>
    <property type="molecule type" value="Genomic_DNA"/>
</dbReference>
<organism evidence="2 3">
    <name type="scientific">Komagataeibacter melomenusus</name>
    <dbReference type="NCBI Taxonomy" id="2766578"/>
    <lineage>
        <taxon>Bacteria</taxon>
        <taxon>Pseudomonadati</taxon>
        <taxon>Pseudomonadota</taxon>
        <taxon>Alphaproteobacteria</taxon>
        <taxon>Acetobacterales</taxon>
        <taxon>Acetobacteraceae</taxon>
        <taxon>Komagataeibacter</taxon>
    </lineage>
</organism>
<evidence type="ECO:0000313" key="3">
    <source>
        <dbReference type="Proteomes" id="UP000623090"/>
    </source>
</evidence>
<feature type="transmembrane region" description="Helical" evidence="1">
    <location>
        <begin position="6"/>
        <end position="24"/>
    </location>
</feature>
<evidence type="ECO:0000313" key="2">
    <source>
        <dbReference type="EMBL" id="NPC68090.1"/>
    </source>
</evidence>
<sequence>PAMRVIFWGIVAMAVTAAIGRIFGVQT</sequence>
<keyword evidence="3" id="KW-1185">Reference proteome</keyword>
<accession>A0ABX2AKK6</accession>
<reference evidence="2 3" key="1">
    <citation type="journal article" date="2020" name="Microorganisms">
        <title>Description of Komagataeibacter melaceti sp. nov. and Komagataeibacter melomenusus sp. nov. Isolated from Apple Cider Vinegar.</title>
        <authorList>
            <person name="Maric L."/>
            <person name="Cleenwerck I."/>
            <person name="Accetto T."/>
            <person name="Vandamme P."/>
            <person name="Trcek J."/>
        </authorList>
    </citation>
    <scope>NUCLEOTIDE SEQUENCE [LARGE SCALE GENOMIC DNA]</scope>
    <source>
        <strain evidence="2 3">AV436</strain>
    </source>
</reference>
<feature type="non-terminal residue" evidence="2">
    <location>
        <position position="1"/>
    </location>
</feature>
<keyword evidence="1" id="KW-1133">Transmembrane helix</keyword>
<keyword evidence="1" id="KW-0472">Membrane</keyword>
<evidence type="ECO:0000256" key="1">
    <source>
        <dbReference type="SAM" id="Phobius"/>
    </source>
</evidence>
<name>A0ABX2AKK6_9PROT</name>
<gene>
    <name evidence="2" type="ORF">HNW77_17335</name>
</gene>
<comment type="caution">
    <text evidence="2">The sequence shown here is derived from an EMBL/GenBank/DDBJ whole genome shotgun (WGS) entry which is preliminary data.</text>
</comment>
<keyword evidence="1" id="KW-0812">Transmembrane</keyword>
<protein>
    <submittedName>
        <fullName evidence="2">VIT family protein</fullName>
    </submittedName>
</protein>
<dbReference type="Proteomes" id="UP000623090">
    <property type="component" value="Unassembled WGS sequence"/>
</dbReference>
<proteinExistence type="predicted"/>